<feature type="region of interest" description="Disordered" evidence="1">
    <location>
        <begin position="203"/>
        <end position="272"/>
    </location>
</feature>
<evidence type="ECO:0000256" key="1">
    <source>
        <dbReference type="SAM" id="MobiDB-lite"/>
    </source>
</evidence>
<evidence type="ECO:0000313" key="4">
    <source>
        <dbReference type="Proteomes" id="UP000008383"/>
    </source>
</evidence>
<dbReference type="HOGENOM" id="CLU_014758_0_0_1"/>
<reference evidence="4" key="1">
    <citation type="journal article" date="2011" name="Genome Biol.">
        <title>Comparative and functional genomics provide insights into the pathogenicity of dermatophytic fungi.</title>
        <authorList>
            <person name="Burmester A."/>
            <person name="Shelest E."/>
            <person name="Gloeckner G."/>
            <person name="Heddergott C."/>
            <person name="Schindler S."/>
            <person name="Staib P."/>
            <person name="Heidel A."/>
            <person name="Felder M."/>
            <person name="Petzold A."/>
            <person name="Szafranski K."/>
            <person name="Feuermann M."/>
            <person name="Pedruzzi I."/>
            <person name="Priebe S."/>
            <person name="Groth M."/>
            <person name="Winkler R."/>
            <person name="Li W."/>
            <person name="Kniemeyer O."/>
            <person name="Schroeckh V."/>
            <person name="Hertweck C."/>
            <person name="Hube B."/>
            <person name="White T.C."/>
            <person name="Platzer M."/>
            <person name="Guthke R."/>
            <person name="Heitman J."/>
            <person name="Woestemeyer J."/>
            <person name="Zipfel P.F."/>
            <person name="Monod M."/>
            <person name="Brakhage A.A."/>
        </authorList>
    </citation>
    <scope>NUCLEOTIDE SEQUENCE [LARGE SCALE GENOMIC DNA]</scope>
    <source>
        <strain evidence="4">HKI 0517</strain>
    </source>
</reference>
<feature type="signal peptide" evidence="2">
    <location>
        <begin position="1"/>
        <end position="23"/>
    </location>
</feature>
<feature type="compositionally biased region" description="Basic and acidic residues" evidence="1">
    <location>
        <begin position="220"/>
        <end position="236"/>
    </location>
</feature>
<evidence type="ECO:0000256" key="2">
    <source>
        <dbReference type="SAM" id="SignalP"/>
    </source>
</evidence>
<organism evidence="3 4">
    <name type="scientific">Trichophyton verrucosum (strain HKI 0517)</name>
    <dbReference type="NCBI Taxonomy" id="663202"/>
    <lineage>
        <taxon>Eukaryota</taxon>
        <taxon>Fungi</taxon>
        <taxon>Dikarya</taxon>
        <taxon>Ascomycota</taxon>
        <taxon>Pezizomycotina</taxon>
        <taxon>Eurotiomycetes</taxon>
        <taxon>Eurotiomycetidae</taxon>
        <taxon>Onygenales</taxon>
        <taxon>Arthrodermataceae</taxon>
        <taxon>Trichophyton</taxon>
    </lineage>
</organism>
<gene>
    <name evidence="3" type="ORF">TRV_00784</name>
</gene>
<feature type="region of interest" description="Disordered" evidence="1">
    <location>
        <begin position="381"/>
        <end position="447"/>
    </location>
</feature>
<dbReference type="GeneID" id="9580538"/>
<proteinExistence type="predicted"/>
<sequence length="575" mass="64393">MFSWGGSLGKLLGSLLSIGSVSSFSVNLEEERDPPPPPTKVQFPDYAKLNSVRSDGETSCDVLYRLLARARKPQDITDEYLKTFNIKVEYDIDASNIVPNHDLKSKPPYQWPTLGSGSGEEEIDTPMFMSNGAPFPDKSKHELLKGELLFDNDDAFRSLARLEPPPGRKNPRIAQARKFWTALQQAAQYWDSSHDNYYEVSMEDTTTSNGHGDSSAPGKGTDKGALESRMDIDGGKCHSQPSATIPKVNARSPSGSRRYKGRRIGAGTDMPDSVREDVLRGLVEMVAWSLGCQVKLPTMPPRLAVKDLLFPVRQSFTVSRIPQDRQEARKHILEGPVLVAQCRPETHFYDEATGQRHIEKCDILRETAGMLLLAQERARENQAEAKPGDGKWWASTPRWGGLPNNGPVGEPIPTAPEQQQQAEPALTNSSVDNEATVNKRTKHDRSSLSFRRGAGLNNRRVSMIEKWKSVQPGPGLWDKRMKYVKIGSNSNCPFDDVFMISSINHHFSIIHLRVYDKYLQWLAMGKVDTAGSDGGPASPWRSLVLRRTRWFDFFNPVDRSEGFDGLWAILTHMMR</sequence>
<feature type="compositionally biased region" description="Low complexity" evidence="1">
    <location>
        <begin position="411"/>
        <end position="425"/>
    </location>
</feature>
<dbReference type="EMBL" id="ACYE01000049">
    <property type="protein sequence ID" value="EFE44435.1"/>
    <property type="molecule type" value="Genomic_DNA"/>
</dbReference>
<feature type="chain" id="PRO_5003055238" evidence="2">
    <location>
        <begin position="24"/>
        <end position="575"/>
    </location>
</feature>
<dbReference type="AlphaFoldDB" id="D4D137"/>
<feature type="compositionally biased region" description="Polar residues" evidence="1">
    <location>
        <begin position="203"/>
        <end position="212"/>
    </location>
</feature>
<name>D4D137_TRIVH</name>
<comment type="caution">
    <text evidence="3">The sequence shown here is derived from an EMBL/GenBank/DDBJ whole genome shotgun (WGS) entry which is preliminary data.</text>
</comment>
<evidence type="ECO:0000313" key="3">
    <source>
        <dbReference type="EMBL" id="EFE44435.1"/>
    </source>
</evidence>
<dbReference type="Proteomes" id="UP000008383">
    <property type="component" value="Unassembled WGS sequence"/>
</dbReference>
<keyword evidence="4" id="KW-1185">Reference proteome</keyword>
<accession>D4D137</accession>
<dbReference type="KEGG" id="tve:TRV_00784"/>
<feature type="compositionally biased region" description="Polar residues" evidence="1">
    <location>
        <begin position="426"/>
        <end position="438"/>
    </location>
</feature>
<dbReference type="OrthoDB" id="5407653at2759"/>
<keyword evidence="2" id="KW-0732">Signal</keyword>
<dbReference type="RefSeq" id="XP_003025046.1">
    <property type="nucleotide sequence ID" value="XM_003025000.1"/>
</dbReference>
<protein>
    <submittedName>
        <fullName evidence="3">Uncharacterized protein</fullName>
    </submittedName>
</protein>